<evidence type="ECO:0000259" key="3">
    <source>
        <dbReference type="Pfam" id="PF02709"/>
    </source>
</evidence>
<organism evidence="4">
    <name type="scientific">bacterium 19NY04SH03</name>
    <dbReference type="NCBI Taxonomy" id="2920647"/>
    <lineage>
        <taxon>Bacteria</taxon>
    </lineage>
</organism>
<evidence type="ECO:0000259" key="2">
    <source>
        <dbReference type="Pfam" id="PF00535"/>
    </source>
</evidence>
<protein>
    <submittedName>
        <fullName evidence="4">Glycosyltransferase family 2 protein</fullName>
    </submittedName>
</protein>
<dbReference type="AlphaFoldDB" id="A0AAU6UGB9"/>
<feature type="domain" description="Glycosyltransferase 2-like" evidence="2">
    <location>
        <begin position="4"/>
        <end position="108"/>
    </location>
</feature>
<dbReference type="Pfam" id="PF00535">
    <property type="entry name" value="Glycos_transf_2"/>
    <property type="match status" value="1"/>
</dbReference>
<dbReference type="Pfam" id="PF02709">
    <property type="entry name" value="Glyco_transf_7C"/>
    <property type="match status" value="1"/>
</dbReference>
<feature type="domain" description="Galactosyltransferase C-terminal" evidence="3">
    <location>
        <begin position="169"/>
        <end position="227"/>
    </location>
</feature>
<dbReference type="SUPFAM" id="SSF53448">
    <property type="entry name" value="Nucleotide-diphospho-sugar transferases"/>
    <property type="match status" value="1"/>
</dbReference>
<accession>A0AAU6UGB9</accession>
<reference evidence="4" key="1">
    <citation type="submission" date="2022-03" db="EMBL/GenBank/DDBJ databases">
        <title>Sea Food Isolates.</title>
        <authorList>
            <person name="Li c."/>
        </authorList>
    </citation>
    <scope>NUCLEOTIDE SEQUENCE</scope>
    <source>
        <strain evidence="4">19NY04SH03</strain>
    </source>
</reference>
<dbReference type="InterPro" id="IPR029044">
    <property type="entry name" value="Nucleotide-diphossugar_trans"/>
</dbReference>
<evidence type="ECO:0000256" key="1">
    <source>
        <dbReference type="ARBA" id="ARBA00022679"/>
    </source>
</evidence>
<evidence type="ECO:0000313" key="4">
    <source>
        <dbReference type="EMBL" id="XAG72898.1"/>
    </source>
</evidence>
<dbReference type="PANTHER" id="PTHR43685:SF3">
    <property type="entry name" value="SLR2126 PROTEIN"/>
    <property type="match status" value="1"/>
</dbReference>
<proteinExistence type="predicted"/>
<name>A0AAU6UGB9_UNCXX</name>
<dbReference type="InterPro" id="IPR001173">
    <property type="entry name" value="Glyco_trans_2-like"/>
</dbReference>
<sequence>MRVSVIITTYNWVNALEAVLKSLLSQTVLPYEVIIADDGSGHETRELIEKYQQQYPIPLHHSWQPDQGFRAAESRNKAIAQSKGDYIVIVDGDIYLPATFIEDHVFVATPGCFVQAGRVSLGPVLSEHLMLTGTLPKIWHQGMKNRKNMLRCKRLSKVFSRVWNSDASTRSCNMAFWRQDMIDVNGFNNDFVGWGREDSELVIRLLNHGLQRLYIKFLAAGYHLYHQEHPRESLEANQLIFEQTKASGAARCRNGLDKFL</sequence>
<dbReference type="InterPro" id="IPR027791">
    <property type="entry name" value="Galactosyl_T_C"/>
</dbReference>
<keyword evidence="1" id="KW-0808">Transferase</keyword>
<gene>
    <name evidence="4" type="ORF">MRN42_13480</name>
</gene>
<dbReference type="PANTHER" id="PTHR43685">
    <property type="entry name" value="GLYCOSYLTRANSFERASE"/>
    <property type="match status" value="1"/>
</dbReference>
<dbReference type="GO" id="GO:0016740">
    <property type="term" value="F:transferase activity"/>
    <property type="evidence" value="ECO:0007669"/>
    <property type="project" value="UniProtKB-KW"/>
</dbReference>
<dbReference type="CDD" id="cd06420">
    <property type="entry name" value="GT2_Chondriotin_Pol_N"/>
    <property type="match status" value="1"/>
</dbReference>
<dbReference type="InterPro" id="IPR050834">
    <property type="entry name" value="Glycosyltransf_2"/>
</dbReference>
<dbReference type="Gene3D" id="3.90.550.10">
    <property type="entry name" value="Spore Coat Polysaccharide Biosynthesis Protein SpsA, Chain A"/>
    <property type="match status" value="1"/>
</dbReference>
<dbReference type="EMBL" id="CP095346">
    <property type="protein sequence ID" value="XAG72898.1"/>
    <property type="molecule type" value="Genomic_DNA"/>
</dbReference>